<accession>A0AC35UH52</accession>
<dbReference type="Proteomes" id="UP000095286">
    <property type="component" value="Unplaced"/>
</dbReference>
<sequence length="89" mass="10593">LLLRIVILKNCGSYDLLARWPRRQEDNTLKYITNLPYIVDDSCEYMRREIPIVYCPDKCVKIVLETAKTSPLEDCGKYRICIHMFKFFV</sequence>
<name>A0AC35UH52_9BILA</name>
<organism evidence="1 2">
    <name type="scientific">Rhabditophanes sp. KR3021</name>
    <dbReference type="NCBI Taxonomy" id="114890"/>
    <lineage>
        <taxon>Eukaryota</taxon>
        <taxon>Metazoa</taxon>
        <taxon>Ecdysozoa</taxon>
        <taxon>Nematoda</taxon>
        <taxon>Chromadorea</taxon>
        <taxon>Rhabditida</taxon>
        <taxon>Tylenchina</taxon>
        <taxon>Panagrolaimomorpha</taxon>
        <taxon>Strongyloidoidea</taxon>
        <taxon>Alloionematidae</taxon>
        <taxon>Rhabditophanes</taxon>
    </lineage>
</organism>
<proteinExistence type="predicted"/>
<dbReference type="WBParaSite" id="RSKR_0001136650.1">
    <property type="protein sequence ID" value="RSKR_0001136650.1"/>
    <property type="gene ID" value="RSKR_0001136650"/>
</dbReference>
<evidence type="ECO:0000313" key="2">
    <source>
        <dbReference type="WBParaSite" id="RSKR_0001136650.1"/>
    </source>
</evidence>
<evidence type="ECO:0000313" key="1">
    <source>
        <dbReference type="Proteomes" id="UP000095286"/>
    </source>
</evidence>
<protein>
    <submittedName>
        <fullName evidence="2">FZ domain-containing protein</fullName>
    </submittedName>
</protein>
<reference evidence="2" key="1">
    <citation type="submission" date="2016-11" db="UniProtKB">
        <authorList>
            <consortium name="WormBaseParasite"/>
        </authorList>
    </citation>
    <scope>IDENTIFICATION</scope>
    <source>
        <strain evidence="2">KR3021</strain>
    </source>
</reference>